<evidence type="ECO:0000256" key="3">
    <source>
        <dbReference type="ARBA" id="ARBA00023004"/>
    </source>
</evidence>
<keyword evidence="1" id="KW-0001">2Fe-2S</keyword>
<dbReference type="OrthoDB" id="9793389at2"/>
<evidence type="ECO:0000256" key="5">
    <source>
        <dbReference type="SAM" id="MobiDB-lite"/>
    </source>
</evidence>
<dbReference type="SMART" id="SM00704">
    <property type="entry name" value="ZnF_CDGSH"/>
    <property type="match status" value="1"/>
</dbReference>
<dbReference type="GO" id="GO:0005737">
    <property type="term" value="C:cytoplasm"/>
    <property type="evidence" value="ECO:0007669"/>
    <property type="project" value="UniProtKB-ARBA"/>
</dbReference>
<evidence type="ECO:0000256" key="4">
    <source>
        <dbReference type="ARBA" id="ARBA00023014"/>
    </source>
</evidence>
<dbReference type="Proteomes" id="UP000276417">
    <property type="component" value="Chromosome 1"/>
</dbReference>
<dbReference type="AlphaFoldDB" id="A0A3G8YIE3"/>
<evidence type="ECO:0000313" key="7">
    <source>
        <dbReference type="EMBL" id="AZI42284.1"/>
    </source>
</evidence>
<sequence length="161" mass="17217">MTRESDANPPVPTTPAAPEWGRAYTAPDITVYFDKARCIHFAACIRGLPQVFNTDARPWIQPNAAPAEALAEVVRRCPTGALHYALASGPAEQPENTTIQVCENGPLFVRGDLEMAAPQGSVHDTRMALCRCGASHNKPFCDGSHRSSGFEAAGGEKLNQG</sequence>
<dbReference type="KEGG" id="dph:EHF33_05565"/>
<evidence type="ECO:0000259" key="6">
    <source>
        <dbReference type="SMART" id="SM00704"/>
    </source>
</evidence>
<dbReference type="RefSeq" id="WP_124868636.1">
    <property type="nucleotide sequence ID" value="NZ_CP034183.1"/>
</dbReference>
<protein>
    <recommendedName>
        <fullName evidence="6">Iron-binding zinc finger CDGSH type domain-containing protein</fullName>
    </recommendedName>
</protein>
<dbReference type="InterPro" id="IPR042216">
    <property type="entry name" value="MitoNEET_CISD"/>
</dbReference>
<dbReference type="Pfam" id="PF06902">
    <property type="entry name" value="Fer4_19"/>
    <property type="match status" value="1"/>
</dbReference>
<evidence type="ECO:0000256" key="2">
    <source>
        <dbReference type="ARBA" id="ARBA00022723"/>
    </source>
</evidence>
<keyword evidence="4" id="KW-0411">Iron-sulfur</keyword>
<name>A0A3G8YIE3_9DEIO</name>
<dbReference type="InterPro" id="IPR010693">
    <property type="entry name" value="Divergent_4Fe-4S_mono-cluster"/>
</dbReference>
<evidence type="ECO:0000256" key="1">
    <source>
        <dbReference type="ARBA" id="ARBA00022714"/>
    </source>
</evidence>
<dbReference type="EMBL" id="CP034183">
    <property type="protein sequence ID" value="AZI42284.1"/>
    <property type="molecule type" value="Genomic_DNA"/>
</dbReference>
<proteinExistence type="predicted"/>
<gene>
    <name evidence="7" type="ORF">EHF33_05565</name>
</gene>
<dbReference type="GO" id="GO:0051537">
    <property type="term" value="F:2 iron, 2 sulfur cluster binding"/>
    <property type="evidence" value="ECO:0007669"/>
    <property type="project" value="UniProtKB-KW"/>
</dbReference>
<dbReference type="InterPro" id="IPR018967">
    <property type="entry name" value="FeS-contain_CDGSH-typ"/>
</dbReference>
<feature type="domain" description="Iron-binding zinc finger CDGSH type" evidence="6">
    <location>
        <begin position="116"/>
        <end position="151"/>
    </location>
</feature>
<keyword evidence="2" id="KW-0479">Metal-binding</keyword>
<keyword evidence="8" id="KW-1185">Reference proteome</keyword>
<dbReference type="Pfam" id="PF09360">
    <property type="entry name" value="zf-CDGSH"/>
    <property type="match status" value="1"/>
</dbReference>
<dbReference type="GO" id="GO:0046872">
    <property type="term" value="F:metal ion binding"/>
    <property type="evidence" value="ECO:0007669"/>
    <property type="project" value="UniProtKB-KW"/>
</dbReference>
<dbReference type="Gene3D" id="3.40.5.90">
    <property type="entry name" value="CDGSH iron-sulfur domain, mitoNEET-type"/>
    <property type="match status" value="1"/>
</dbReference>
<dbReference type="SUPFAM" id="SSF54862">
    <property type="entry name" value="4Fe-4S ferredoxins"/>
    <property type="match status" value="1"/>
</dbReference>
<evidence type="ECO:0000313" key="8">
    <source>
        <dbReference type="Proteomes" id="UP000276417"/>
    </source>
</evidence>
<reference evidence="7 8" key="1">
    <citation type="submission" date="2018-11" db="EMBL/GenBank/DDBJ databases">
        <title>Deinococcus shelandsis sp. nov., isolated from South Shetland Islands soil of Antarctica.</title>
        <authorList>
            <person name="Tian J."/>
        </authorList>
    </citation>
    <scope>NUCLEOTIDE SEQUENCE [LARGE SCALE GENOMIC DNA]</scope>
    <source>
        <strain evidence="7 8">S14-83T</strain>
    </source>
</reference>
<accession>A0A3G8YIE3</accession>
<organism evidence="7 8">
    <name type="scientific">Deinococcus psychrotolerans</name>
    <dbReference type="NCBI Taxonomy" id="2489213"/>
    <lineage>
        <taxon>Bacteria</taxon>
        <taxon>Thermotogati</taxon>
        <taxon>Deinococcota</taxon>
        <taxon>Deinococci</taxon>
        <taxon>Deinococcales</taxon>
        <taxon>Deinococcaceae</taxon>
        <taxon>Deinococcus</taxon>
    </lineage>
</organism>
<dbReference type="Gene3D" id="3.30.70.20">
    <property type="match status" value="1"/>
</dbReference>
<keyword evidence="3" id="KW-0408">Iron</keyword>
<feature type="region of interest" description="Disordered" evidence="5">
    <location>
        <begin position="1"/>
        <end position="20"/>
    </location>
</feature>